<evidence type="ECO:0000313" key="7">
    <source>
        <dbReference type="Proteomes" id="UP001378592"/>
    </source>
</evidence>
<name>A0AAN9Z801_9ORTH</name>
<dbReference type="Proteomes" id="UP001378592">
    <property type="component" value="Unassembled WGS sequence"/>
</dbReference>
<dbReference type="PANTHER" id="PTHR48043:SF159">
    <property type="entry name" value="EG:EG0003.4 PROTEIN-RELATED"/>
    <property type="match status" value="1"/>
</dbReference>
<evidence type="ECO:0000256" key="4">
    <source>
        <dbReference type="RuleBase" id="RU003718"/>
    </source>
</evidence>
<feature type="transmembrane region" description="Helical" evidence="5">
    <location>
        <begin position="477"/>
        <end position="503"/>
    </location>
</feature>
<proteinExistence type="inferred from homology"/>
<dbReference type="InterPro" id="IPR002213">
    <property type="entry name" value="UDP_glucos_trans"/>
</dbReference>
<evidence type="ECO:0000256" key="5">
    <source>
        <dbReference type="RuleBase" id="RU362059"/>
    </source>
</evidence>
<dbReference type="CDD" id="cd03784">
    <property type="entry name" value="GT1_Gtf-like"/>
    <property type="match status" value="1"/>
</dbReference>
<dbReference type="EMBL" id="JAZDUA010000181">
    <property type="protein sequence ID" value="KAK7865275.1"/>
    <property type="molecule type" value="Genomic_DNA"/>
</dbReference>
<gene>
    <name evidence="6" type="ORF">R5R35_012572</name>
</gene>
<keyword evidence="2 4" id="KW-0328">Glycosyltransferase</keyword>
<comment type="catalytic activity">
    <reaction evidence="5">
        <text>glucuronate acceptor + UDP-alpha-D-glucuronate = acceptor beta-D-glucuronoside + UDP + H(+)</text>
        <dbReference type="Rhea" id="RHEA:21032"/>
        <dbReference type="ChEBI" id="CHEBI:15378"/>
        <dbReference type="ChEBI" id="CHEBI:58052"/>
        <dbReference type="ChEBI" id="CHEBI:58223"/>
        <dbReference type="ChEBI" id="CHEBI:132367"/>
        <dbReference type="ChEBI" id="CHEBI:132368"/>
        <dbReference type="EC" id="2.4.1.17"/>
    </reaction>
</comment>
<evidence type="ECO:0000256" key="3">
    <source>
        <dbReference type="ARBA" id="ARBA00022679"/>
    </source>
</evidence>
<dbReference type="InterPro" id="IPR050271">
    <property type="entry name" value="UDP-glycosyltransferase"/>
</dbReference>
<reference evidence="6 7" key="1">
    <citation type="submission" date="2024-03" db="EMBL/GenBank/DDBJ databases">
        <title>The genome assembly and annotation of the cricket Gryllus longicercus Weissman &amp; Gray.</title>
        <authorList>
            <person name="Szrajer S."/>
            <person name="Gray D."/>
            <person name="Ylla G."/>
        </authorList>
    </citation>
    <scope>NUCLEOTIDE SEQUENCE [LARGE SCALE GENOMIC DNA]</scope>
    <source>
        <strain evidence="6">DAG 2021-001</strain>
        <tissue evidence="6">Whole body minus gut</tissue>
    </source>
</reference>
<keyword evidence="5" id="KW-0472">Membrane</keyword>
<dbReference type="Gene3D" id="3.40.50.2000">
    <property type="entry name" value="Glycogen Phosphorylase B"/>
    <property type="match status" value="2"/>
</dbReference>
<keyword evidence="7" id="KW-1185">Reference proteome</keyword>
<dbReference type="Pfam" id="PF00201">
    <property type="entry name" value="UDPGT"/>
    <property type="match status" value="1"/>
</dbReference>
<protein>
    <recommendedName>
        <fullName evidence="5">UDP-glucuronosyltransferase</fullName>
        <ecNumber evidence="5">2.4.1.17</ecNumber>
    </recommendedName>
</protein>
<comment type="similarity">
    <text evidence="1 4">Belongs to the UDP-glycosyltransferase family.</text>
</comment>
<dbReference type="PANTHER" id="PTHR48043">
    <property type="entry name" value="EG:EG0003.4 PROTEIN-RELATED"/>
    <property type="match status" value="1"/>
</dbReference>
<dbReference type="InterPro" id="IPR035595">
    <property type="entry name" value="UDP_glycos_trans_CS"/>
</dbReference>
<dbReference type="PROSITE" id="PS00375">
    <property type="entry name" value="UDPGT"/>
    <property type="match status" value="1"/>
</dbReference>
<evidence type="ECO:0000313" key="6">
    <source>
        <dbReference type="EMBL" id="KAK7865275.1"/>
    </source>
</evidence>
<dbReference type="AlphaFoldDB" id="A0AAN9Z801"/>
<keyword evidence="5" id="KW-1133">Transmembrane helix</keyword>
<dbReference type="SUPFAM" id="SSF53756">
    <property type="entry name" value="UDP-Glycosyltransferase/glycogen phosphorylase"/>
    <property type="match status" value="1"/>
</dbReference>
<evidence type="ECO:0000256" key="1">
    <source>
        <dbReference type="ARBA" id="ARBA00009995"/>
    </source>
</evidence>
<sequence length="517" mass="59140">MKHTIQMAKLVIFATLFLLFTPFISAANILAIFPLPSPSHHFWNSPLVVALAKKGHNVTVVSQLPQLPPVPNVTDLVVEELLARDHHFGYEEMVDAHPLTTVDAFLGLLGQSCLKIQKSDSWAKLLRYPTDTKFDLVIIEPMGAECLLGILPRFGDPPIIAVNAFNVPLWLFEMVGSPNMISFMPHHHLAATDRMSFTERLRNFYYTAYTYYYYHYDYLPRMDQAAKEFYGPHIPSFYKIRENVRLGMANFHPILDYPYAKTPNLISVAGIQIQEPKPLSQDLKKFLDEAKEGAILVSFGSNIAFQHFAQEKIKLFAEVFASIPQRVLWKFEADKLPVQPENIRIGKWLPQNDILAHRNVKLFITHAGLLSIHEAIYHGVPVIGIPIFAEQPMNIQKVINHGAGISLNYNYLTKESFIEGIKTVLENSSFRDNIRVLSQVFKDDPQTPLERAVFWTEYVLRHKGALHLQSAAKDLNIFQYFLLDIISFLVAVPLILFVVIYCVCCRRQSKKRKEKQH</sequence>
<dbReference type="FunFam" id="3.40.50.2000:FF:000050">
    <property type="entry name" value="UDP-glucuronosyltransferase"/>
    <property type="match status" value="1"/>
</dbReference>
<comment type="caution">
    <text evidence="6">The sequence shown here is derived from an EMBL/GenBank/DDBJ whole genome shotgun (WGS) entry which is preliminary data.</text>
</comment>
<dbReference type="GO" id="GO:0016020">
    <property type="term" value="C:membrane"/>
    <property type="evidence" value="ECO:0007669"/>
    <property type="project" value="UniProtKB-SubCell"/>
</dbReference>
<accession>A0AAN9Z801</accession>
<keyword evidence="5" id="KW-0812">Transmembrane</keyword>
<comment type="subcellular location">
    <subcellularLocation>
        <location evidence="5">Membrane</location>
        <topology evidence="5">Single-pass membrane protein</topology>
    </subcellularLocation>
</comment>
<keyword evidence="3 4" id="KW-0808">Transferase</keyword>
<dbReference type="GO" id="GO:0015020">
    <property type="term" value="F:glucuronosyltransferase activity"/>
    <property type="evidence" value="ECO:0007669"/>
    <property type="project" value="UniProtKB-EC"/>
</dbReference>
<dbReference type="EC" id="2.4.1.17" evidence="5"/>
<evidence type="ECO:0000256" key="2">
    <source>
        <dbReference type="ARBA" id="ARBA00022676"/>
    </source>
</evidence>
<organism evidence="6 7">
    <name type="scientific">Gryllus longicercus</name>
    <dbReference type="NCBI Taxonomy" id="2509291"/>
    <lineage>
        <taxon>Eukaryota</taxon>
        <taxon>Metazoa</taxon>
        <taxon>Ecdysozoa</taxon>
        <taxon>Arthropoda</taxon>
        <taxon>Hexapoda</taxon>
        <taxon>Insecta</taxon>
        <taxon>Pterygota</taxon>
        <taxon>Neoptera</taxon>
        <taxon>Polyneoptera</taxon>
        <taxon>Orthoptera</taxon>
        <taxon>Ensifera</taxon>
        <taxon>Gryllidea</taxon>
        <taxon>Grylloidea</taxon>
        <taxon>Gryllidae</taxon>
        <taxon>Gryllinae</taxon>
        <taxon>Gryllus</taxon>
    </lineage>
</organism>